<proteinExistence type="predicted"/>
<reference key="2">
    <citation type="submission" date="2011-10" db="EMBL/GenBank/DDBJ databases">
        <title>The genome and transcriptome sequence of Clonorchis sinensis provide insights into the carcinogenic liver fluke.</title>
        <authorList>
            <person name="Wang X."/>
            <person name="Huang Y."/>
            <person name="Chen W."/>
            <person name="Liu H."/>
            <person name="Guo L."/>
            <person name="Chen Y."/>
            <person name="Luo F."/>
            <person name="Zhou W."/>
            <person name="Sun J."/>
            <person name="Mao Q."/>
            <person name="Liang P."/>
            <person name="Zhou C."/>
            <person name="Tian Y."/>
            <person name="Men J."/>
            <person name="Lv X."/>
            <person name="Huang L."/>
            <person name="Zhou J."/>
            <person name="Hu Y."/>
            <person name="Li R."/>
            <person name="Zhang F."/>
            <person name="Lei H."/>
            <person name="Li X."/>
            <person name="Hu X."/>
            <person name="Liang C."/>
            <person name="Xu J."/>
            <person name="Wu Z."/>
            <person name="Yu X."/>
        </authorList>
    </citation>
    <scope>NUCLEOTIDE SEQUENCE</scope>
    <source>
        <strain>Henan</strain>
    </source>
</reference>
<dbReference type="Proteomes" id="UP000008909">
    <property type="component" value="Unassembled WGS sequence"/>
</dbReference>
<evidence type="ECO:0000313" key="1">
    <source>
        <dbReference type="EMBL" id="GAA57816.1"/>
    </source>
</evidence>
<gene>
    <name evidence="1" type="ORF">CLF_113235</name>
</gene>
<keyword evidence="2" id="KW-1185">Reference proteome</keyword>
<sequence>MVRSYACQSFGSTGTSLIAGSSEHGPLIRKIHKRELLLSVCCCWAKRVQVVSFNRQCYELQMSFGSTGTSLIAGSSEHGPLIRKIHKRELLLSVCCCWAKRVQVVSFNRQCYELQMWMFTAQVTSAVSGHYGFSVETLASRSLVATKCKSTVDPTESRPSSRTDRFVHPASHLAAASVRPSSVTTLNTVKSVFRPQKPVYLATVDVRSLKQSGQQVALARTLDSLCIDVCCLSETRTQDASTVIELTAPSLFSRFRLRTSGDAGAAAAGYAG</sequence>
<dbReference type="EMBL" id="DF145077">
    <property type="protein sequence ID" value="GAA57816.1"/>
    <property type="molecule type" value="Genomic_DNA"/>
</dbReference>
<feature type="non-terminal residue" evidence="1">
    <location>
        <position position="272"/>
    </location>
</feature>
<accession>G7YXY7</accession>
<evidence type="ECO:0000313" key="2">
    <source>
        <dbReference type="Proteomes" id="UP000008909"/>
    </source>
</evidence>
<organism evidence="1 2">
    <name type="scientific">Clonorchis sinensis</name>
    <name type="common">Chinese liver fluke</name>
    <dbReference type="NCBI Taxonomy" id="79923"/>
    <lineage>
        <taxon>Eukaryota</taxon>
        <taxon>Metazoa</taxon>
        <taxon>Spiralia</taxon>
        <taxon>Lophotrochozoa</taxon>
        <taxon>Platyhelminthes</taxon>
        <taxon>Trematoda</taxon>
        <taxon>Digenea</taxon>
        <taxon>Opisthorchiida</taxon>
        <taxon>Opisthorchiata</taxon>
        <taxon>Opisthorchiidae</taxon>
        <taxon>Clonorchis</taxon>
    </lineage>
</organism>
<name>G7YXY7_CLOSI</name>
<reference evidence="1" key="1">
    <citation type="journal article" date="2011" name="Genome Biol.">
        <title>The draft genome of the carcinogenic human liver fluke Clonorchis sinensis.</title>
        <authorList>
            <person name="Wang X."/>
            <person name="Chen W."/>
            <person name="Huang Y."/>
            <person name="Sun J."/>
            <person name="Men J."/>
            <person name="Liu H."/>
            <person name="Luo F."/>
            <person name="Guo L."/>
            <person name="Lv X."/>
            <person name="Deng C."/>
            <person name="Zhou C."/>
            <person name="Fan Y."/>
            <person name="Li X."/>
            <person name="Huang L."/>
            <person name="Hu Y."/>
            <person name="Liang C."/>
            <person name="Hu X."/>
            <person name="Xu J."/>
            <person name="Yu X."/>
        </authorList>
    </citation>
    <scope>NUCLEOTIDE SEQUENCE [LARGE SCALE GENOMIC DNA]</scope>
    <source>
        <strain evidence="1">Henan</strain>
    </source>
</reference>
<protein>
    <submittedName>
        <fullName evidence="1">Uncharacterized protein</fullName>
    </submittedName>
</protein>
<dbReference type="AlphaFoldDB" id="G7YXY7"/>